<dbReference type="EMBL" id="JALBCA010000051">
    <property type="protein sequence ID" value="KAI2386140.1"/>
    <property type="molecule type" value="Genomic_DNA"/>
</dbReference>
<evidence type="ECO:0000313" key="1">
    <source>
        <dbReference type="EMBL" id="KAI2386140.1"/>
    </source>
</evidence>
<protein>
    <submittedName>
        <fullName evidence="1">Zinc transporter msc2</fullName>
    </submittedName>
</protein>
<name>A0ACB8UWD9_9EURO</name>
<proteinExistence type="predicted"/>
<accession>A0ACB8UWD9</accession>
<reference evidence="1" key="1">
    <citation type="journal article" date="2022" name="bioRxiv">
        <title>Population genetic analysis of Ophidiomyces ophidiicola, the causative agent of snake fungal disease, indicates recent introductions to the USA.</title>
        <authorList>
            <person name="Ladner J.T."/>
            <person name="Palmer J.M."/>
            <person name="Ettinger C.L."/>
            <person name="Stajich J.E."/>
            <person name="Farrell T.M."/>
            <person name="Glorioso B.M."/>
            <person name="Lawson B."/>
            <person name="Price S.J."/>
            <person name="Stengle A.G."/>
            <person name="Grear D.A."/>
            <person name="Lorch J.M."/>
        </authorList>
    </citation>
    <scope>NUCLEOTIDE SEQUENCE</scope>
    <source>
        <strain evidence="1">NWHC 24266-5</strain>
    </source>
</reference>
<organism evidence="1">
    <name type="scientific">Ophidiomyces ophidiicola</name>
    <dbReference type="NCBI Taxonomy" id="1387563"/>
    <lineage>
        <taxon>Eukaryota</taxon>
        <taxon>Fungi</taxon>
        <taxon>Dikarya</taxon>
        <taxon>Ascomycota</taxon>
        <taxon>Pezizomycotina</taxon>
        <taxon>Eurotiomycetes</taxon>
        <taxon>Eurotiomycetidae</taxon>
        <taxon>Onygenales</taxon>
        <taxon>Onygenaceae</taxon>
        <taxon>Ophidiomyces</taxon>
    </lineage>
</organism>
<comment type="caution">
    <text evidence="1">The sequence shown here is derived from an EMBL/GenBank/DDBJ whole genome shotgun (WGS) entry which is preliminary data.</text>
</comment>
<gene>
    <name evidence="1" type="primary">MSC2</name>
    <name evidence="1" type="ORF">LOY88_003742</name>
</gene>
<sequence length="301" mass="33389">MSKWPPSARFPFGYGKVDTLAGFANGVSLLIISMEIIFEALERLFSGSQLNRLGELFIVSTLGLVVNMVGIFAFDHAHHHAHGHSHGHSHDDHHHHHHNENMHGIYLHILADALGSVAVVISTVLVHFFGWPGFDPIASCMIAILIFVSAIPLVKSTAKTLLLAVPADVEYSLRETLAGISALRGVVGYTVPKFWLDDTNIDKKHDHSHGHCHGDHDHHAHDEKHDTTVTKHELPERHTHEHSTQCVHGVIHVIASRNAEVADVQHRVVDYLRGRNMNVLVQVEREDESKCWCGGGNKSIS</sequence>